<dbReference type="Pfam" id="PF00583">
    <property type="entry name" value="Acetyltransf_1"/>
    <property type="match status" value="1"/>
</dbReference>
<dbReference type="AlphaFoldDB" id="A0A6N6VUK5"/>
<sequence>MIENKSNLLLRVGSLIDYEILYDIYMDDKNNRYLNFEITSKTNFKSLFNEILSNGILYILEINSKIISTCIITKKKRRTSHIAILGNLATSSDFKGKGYSYYFIELLIFSLKEEGIKRIELFVESDNFIALSFYLKLGFKIEGRLEKYFKRENEKDYIDEYIMAKIIK</sequence>
<keyword evidence="2" id="KW-0808">Transferase</keyword>
<dbReference type="RefSeq" id="WP_153419446.1">
    <property type="nucleotide sequence ID" value="NZ_WFLM01000002.1"/>
</dbReference>
<dbReference type="InterPro" id="IPR000182">
    <property type="entry name" value="GNAT_dom"/>
</dbReference>
<evidence type="ECO:0000313" key="3">
    <source>
        <dbReference type="Proteomes" id="UP000437748"/>
    </source>
</evidence>
<comment type="caution">
    <text evidence="2">The sequence shown here is derived from an EMBL/GenBank/DDBJ whole genome shotgun (WGS) entry which is preliminary data.</text>
</comment>
<proteinExistence type="predicted"/>
<organism evidence="2 3">
    <name type="scientific">Silvanigrella paludirubra</name>
    <dbReference type="NCBI Taxonomy" id="2499159"/>
    <lineage>
        <taxon>Bacteria</taxon>
        <taxon>Pseudomonadati</taxon>
        <taxon>Bdellovibrionota</taxon>
        <taxon>Oligoflexia</taxon>
        <taxon>Silvanigrellales</taxon>
        <taxon>Silvanigrellaceae</taxon>
        <taxon>Silvanigrella</taxon>
    </lineage>
</organism>
<dbReference type="Gene3D" id="3.40.630.30">
    <property type="match status" value="1"/>
</dbReference>
<dbReference type="PROSITE" id="PS51186">
    <property type="entry name" value="GNAT"/>
    <property type="match status" value="1"/>
</dbReference>
<dbReference type="InterPro" id="IPR016181">
    <property type="entry name" value="Acyl_CoA_acyltransferase"/>
</dbReference>
<feature type="domain" description="N-acetyltransferase" evidence="1">
    <location>
        <begin position="8"/>
        <end position="168"/>
    </location>
</feature>
<dbReference type="SUPFAM" id="SSF55729">
    <property type="entry name" value="Acyl-CoA N-acyltransferases (Nat)"/>
    <property type="match status" value="1"/>
</dbReference>
<name>A0A6N6VUK5_9BACT</name>
<evidence type="ECO:0000259" key="1">
    <source>
        <dbReference type="PROSITE" id="PS51186"/>
    </source>
</evidence>
<reference evidence="2 3" key="1">
    <citation type="submission" date="2019-10" db="EMBL/GenBank/DDBJ databases">
        <title>New species of Slilvanegrellaceae.</title>
        <authorList>
            <person name="Pitt A."/>
            <person name="Hahn M.W."/>
        </authorList>
    </citation>
    <scope>NUCLEOTIDE SEQUENCE [LARGE SCALE GENOMIC DNA]</scope>
    <source>
        <strain evidence="2 3">SP-Ram-0.45-NSY-1</strain>
    </source>
</reference>
<accession>A0A6N6VUK5</accession>
<dbReference type="GO" id="GO:0016747">
    <property type="term" value="F:acyltransferase activity, transferring groups other than amino-acyl groups"/>
    <property type="evidence" value="ECO:0007669"/>
    <property type="project" value="InterPro"/>
</dbReference>
<protein>
    <submittedName>
        <fullName evidence="2">GNAT family N-acetyltransferase</fullName>
    </submittedName>
</protein>
<dbReference type="OrthoDB" id="9796919at2"/>
<dbReference type="EMBL" id="WFLM01000002">
    <property type="protein sequence ID" value="KAB8039873.1"/>
    <property type="molecule type" value="Genomic_DNA"/>
</dbReference>
<keyword evidence="3" id="KW-1185">Reference proteome</keyword>
<gene>
    <name evidence="2" type="ORF">GCL60_06310</name>
</gene>
<evidence type="ECO:0000313" key="2">
    <source>
        <dbReference type="EMBL" id="KAB8039873.1"/>
    </source>
</evidence>
<dbReference type="Proteomes" id="UP000437748">
    <property type="component" value="Unassembled WGS sequence"/>
</dbReference>